<protein>
    <recommendedName>
        <fullName evidence="7">Thioredoxin domain-containing protein</fullName>
    </recommendedName>
</protein>
<dbReference type="Pfam" id="PF18052">
    <property type="entry name" value="Rx_N"/>
    <property type="match status" value="1"/>
</dbReference>
<evidence type="ECO:0000256" key="5">
    <source>
        <dbReference type="ARBA" id="ARBA00022821"/>
    </source>
</evidence>
<evidence type="ECO:0000259" key="7">
    <source>
        <dbReference type="PROSITE" id="PS51352"/>
    </source>
</evidence>
<keyword evidence="2" id="KW-0433">Leucine-rich repeat</keyword>
<reference evidence="8 9" key="1">
    <citation type="journal article" date="2005" name="PLoS Biol.">
        <title>The genomes of Oryza sativa: a history of duplications.</title>
        <authorList>
            <person name="Yu J."/>
            <person name="Wang J."/>
            <person name="Lin W."/>
            <person name="Li S."/>
            <person name="Li H."/>
            <person name="Zhou J."/>
            <person name="Ni P."/>
            <person name="Dong W."/>
            <person name="Hu S."/>
            <person name="Zeng C."/>
            <person name="Zhang J."/>
            <person name="Zhang Y."/>
            <person name="Li R."/>
            <person name="Xu Z."/>
            <person name="Li S."/>
            <person name="Li X."/>
            <person name="Zheng H."/>
            <person name="Cong L."/>
            <person name="Lin L."/>
            <person name="Yin J."/>
            <person name="Geng J."/>
            <person name="Li G."/>
            <person name="Shi J."/>
            <person name="Liu J."/>
            <person name="Lv H."/>
            <person name="Li J."/>
            <person name="Wang J."/>
            <person name="Deng Y."/>
            <person name="Ran L."/>
            <person name="Shi X."/>
            <person name="Wang X."/>
            <person name="Wu Q."/>
            <person name="Li C."/>
            <person name="Ren X."/>
            <person name="Wang J."/>
            <person name="Wang X."/>
            <person name="Li D."/>
            <person name="Liu D."/>
            <person name="Zhang X."/>
            <person name="Ji Z."/>
            <person name="Zhao W."/>
            <person name="Sun Y."/>
            <person name="Zhang Z."/>
            <person name="Bao J."/>
            <person name="Han Y."/>
            <person name="Dong L."/>
            <person name="Ji J."/>
            <person name="Chen P."/>
            <person name="Wu S."/>
            <person name="Liu J."/>
            <person name="Xiao Y."/>
            <person name="Bu D."/>
            <person name="Tan J."/>
            <person name="Yang L."/>
            <person name="Ye C."/>
            <person name="Zhang J."/>
            <person name="Xu J."/>
            <person name="Zhou Y."/>
            <person name="Yu Y."/>
            <person name="Zhang B."/>
            <person name="Zhuang S."/>
            <person name="Wei H."/>
            <person name="Liu B."/>
            <person name="Lei M."/>
            <person name="Yu H."/>
            <person name="Li Y."/>
            <person name="Xu H."/>
            <person name="Wei S."/>
            <person name="He X."/>
            <person name="Fang L."/>
            <person name="Zhang Z."/>
            <person name="Zhang Y."/>
            <person name="Huang X."/>
            <person name="Su Z."/>
            <person name="Tong W."/>
            <person name="Li J."/>
            <person name="Tong Z."/>
            <person name="Li S."/>
            <person name="Ye J."/>
            <person name="Wang L."/>
            <person name="Fang L."/>
            <person name="Lei T."/>
            <person name="Chen C."/>
            <person name="Chen H."/>
            <person name="Xu Z."/>
            <person name="Li H."/>
            <person name="Huang H."/>
            <person name="Zhang F."/>
            <person name="Xu H."/>
            <person name="Li N."/>
            <person name="Zhao C."/>
            <person name="Li S."/>
            <person name="Dong L."/>
            <person name="Huang Y."/>
            <person name="Li L."/>
            <person name="Xi Y."/>
            <person name="Qi Q."/>
            <person name="Li W."/>
            <person name="Zhang B."/>
            <person name="Hu W."/>
            <person name="Zhang Y."/>
            <person name="Tian X."/>
            <person name="Jiao Y."/>
            <person name="Liang X."/>
            <person name="Jin J."/>
            <person name="Gao L."/>
            <person name="Zheng W."/>
            <person name="Hao B."/>
            <person name="Liu S."/>
            <person name="Wang W."/>
            <person name="Yuan L."/>
            <person name="Cao M."/>
            <person name="McDermott J."/>
            <person name="Samudrala R."/>
            <person name="Wang J."/>
            <person name="Wong G.K."/>
            <person name="Yang H."/>
        </authorList>
    </citation>
    <scope>NUCLEOTIDE SEQUENCE [LARGE SCALE GENOMIC DNA]</scope>
    <source>
        <strain evidence="9">cv. 93-11</strain>
    </source>
</reference>
<keyword evidence="3" id="KW-0677">Repeat</keyword>
<dbReference type="OMA" id="CGEQDEG"/>
<dbReference type="InterPro" id="IPR038005">
    <property type="entry name" value="RX-like_CC"/>
</dbReference>
<dbReference type="InterPro" id="IPR044974">
    <property type="entry name" value="Disease_R_plants"/>
</dbReference>
<dbReference type="AlphaFoldDB" id="B8B5P0"/>
<dbReference type="Pfam" id="PF00085">
    <property type="entry name" value="Thioredoxin"/>
    <property type="match status" value="1"/>
</dbReference>
<dbReference type="InterPro" id="IPR005479">
    <property type="entry name" value="CPAse_ATP-bd"/>
</dbReference>
<evidence type="ECO:0000256" key="2">
    <source>
        <dbReference type="ARBA" id="ARBA00022614"/>
    </source>
</evidence>
<dbReference type="PRINTS" id="PR00364">
    <property type="entry name" value="DISEASERSIST"/>
</dbReference>
<dbReference type="GO" id="GO:0002758">
    <property type="term" value="P:innate immune response-activating signaling pathway"/>
    <property type="evidence" value="ECO:0007669"/>
    <property type="project" value="UniProtKB-ARBA"/>
</dbReference>
<dbReference type="HOGENOM" id="CLU_000837_25_0_1"/>
<evidence type="ECO:0000256" key="3">
    <source>
        <dbReference type="ARBA" id="ARBA00022737"/>
    </source>
</evidence>
<dbReference type="SUPFAM" id="SSF52833">
    <property type="entry name" value="Thioredoxin-like"/>
    <property type="match status" value="1"/>
</dbReference>
<dbReference type="Gene3D" id="1.20.5.4130">
    <property type="match status" value="1"/>
</dbReference>
<dbReference type="InterPro" id="IPR036249">
    <property type="entry name" value="Thioredoxin-like_sf"/>
</dbReference>
<keyword evidence="9" id="KW-1185">Reference proteome</keyword>
<evidence type="ECO:0000313" key="8">
    <source>
        <dbReference type="EMBL" id="EEC81948.1"/>
    </source>
</evidence>
<dbReference type="PANTHER" id="PTHR23155:SF1028">
    <property type="entry name" value="OS08G0174800 PROTEIN"/>
    <property type="match status" value="1"/>
</dbReference>
<keyword evidence="5" id="KW-0611">Plant defense</keyword>
<dbReference type="GO" id="GO:0005524">
    <property type="term" value="F:ATP binding"/>
    <property type="evidence" value="ECO:0007669"/>
    <property type="project" value="InterPro"/>
</dbReference>
<feature type="domain" description="Thioredoxin" evidence="7">
    <location>
        <begin position="951"/>
        <end position="1074"/>
    </location>
</feature>
<dbReference type="PANTHER" id="PTHR23155">
    <property type="entry name" value="DISEASE RESISTANCE PROTEIN RP"/>
    <property type="match status" value="1"/>
</dbReference>
<gene>
    <name evidence="8" type="ORF">OsI_25825</name>
</gene>
<evidence type="ECO:0000256" key="4">
    <source>
        <dbReference type="ARBA" id="ARBA00022741"/>
    </source>
</evidence>
<dbReference type="Pfam" id="PF00931">
    <property type="entry name" value="NB-ARC"/>
    <property type="match status" value="1"/>
</dbReference>
<accession>B8B5P0</accession>
<dbReference type="InterPro" id="IPR055414">
    <property type="entry name" value="LRR_R13L4/SHOC2-like"/>
</dbReference>
<dbReference type="GO" id="GO:0043531">
    <property type="term" value="F:ADP binding"/>
    <property type="evidence" value="ECO:0007669"/>
    <property type="project" value="InterPro"/>
</dbReference>
<dbReference type="Pfam" id="PF23559">
    <property type="entry name" value="WHD_DRP"/>
    <property type="match status" value="1"/>
</dbReference>
<dbReference type="InterPro" id="IPR002182">
    <property type="entry name" value="NB-ARC"/>
</dbReference>
<dbReference type="SUPFAM" id="SSF52058">
    <property type="entry name" value="L domain-like"/>
    <property type="match status" value="1"/>
</dbReference>
<dbReference type="PROSITE" id="PS00867">
    <property type="entry name" value="CPSASE_2"/>
    <property type="match status" value="1"/>
</dbReference>
<dbReference type="GO" id="GO:0042742">
    <property type="term" value="P:defense response to bacterium"/>
    <property type="evidence" value="ECO:0007669"/>
    <property type="project" value="UniProtKB-ARBA"/>
</dbReference>
<dbReference type="GO" id="GO:0009626">
    <property type="term" value="P:plant-type hypersensitive response"/>
    <property type="evidence" value="ECO:0007669"/>
    <property type="project" value="UniProtKB-ARBA"/>
</dbReference>
<dbReference type="Proteomes" id="UP000007015">
    <property type="component" value="Chromosome 7"/>
</dbReference>
<keyword evidence="4" id="KW-0547">Nucleotide-binding</keyword>
<dbReference type="InterPro" id="IPR032675">
    <property type="entry name" value="LRR_dom_sf"/>
</dbReference>
<dbReference type="Gene3D" id="1.10.10.10">
    <property type="entry name" value="Winged helix-like DNA-binding domain superfamily/Winged helix DNA-binding domain"/>
    <property type="match status" value="1"/>
</dbReference>
<dbReference type="EMBL" id="CM000132">
    <property type="protein sequence ID" value="EEC81948.1"/>
    <property type="molecule type" value="Genomic_DNA"/>
</dbReference>
<comment type="similarity">
    <text evidence="1">Belongs to the disease resistance NB-LRR family.</text>
</comment>
<dbReference type="Gene3D" id="3.40.30.10">
    <property type="entry name" value="Glutaredoxin"/>
    <property type="match status" value="1"/>
</dbReference>
<name>B8B5P0_ORYSI</name>
<dbReference type="SUPFAM" id="SSF52540">
    <property type="entry name" value="P-loop containing nucleoside triphosphate hydrolases"/>
    <property type="match status" value="1"/>
</dbReference>
<dbReference type="STRING" id="39946.B8B5P0"/>
<organism evidence="8 9">
    <name type="scientific">Oryza sativa subsp. indica</name>
    <name type="common">Rice</name>
    <dbReference type="NCBI Taxonomy" id="39946"/>
    <lineage>
        <taxon>Eukaryota</taxon>
        <taxon>Viridiplantae</taxon>
        <taxon>Streptophyta</taxon>
        <taxon>Embryophyta</taxon>
        <taxon>Tracheophyta</taxon>
        <taxon>Spermatophyta</taxon>
        <taxon>Magnoliopsida</taxon>
        <taxon>Liliopsida</taxon>
        <taxon>Poales</taxon>
        <taxon>Poaceae</taxon>
        <taxon>BOP clade</taxon>
        <taxon>Oryzoideae</taxon>
        <taxon>Oryzeae</taxon>
        <taxon>Oryzinae</taxon>
        <taxon>Oryza</taxon>
        <taxon>Oryza sativa</taxon>
    </lineage>
</organism>
<sequence>MMESPPTVCYSMGTINSLVEKITPLLENHPMMEDLLQDVKSLREDLMNKFAAGGRASGGERVKVWMKQVREMVYDMEDWIDLKLQEEGANLSQSDKPRMDGFRSLIQDARGRCERYELLERAAAATANSDAEAGRPGEVAGGRLLWEEKTVLLGIDAPKSELLNHLSSEQKELKVVSILGAGAHGKTALSREIYRDICTTKQFECQAFVSVGRTTSTRTALIELLRQVKSDTNAPQSRSYNDEKQVSEIITELFRFLKTKRYFICIDDIRSTQDSESITCALPDNNLGSRILTTSRMKDIAKLCSRRPSDVVYEMMSLGEDNTRSLFLNNVYVQEEEWPDHFKESSKKLFKVCGDVPFAIIITAGLLGRTSAELSARSDRLTKTILSELSARSERLTKTILSELDQFDSAPQVMGKILDISYGDLPLPLKSCFLYMAAFIGNHGIIKRGRLIQRWVAEGLIPERHGKSSLETGASYFDELISRRLIQPAFDDNDDQPIGCTVHGVVADFVASLSTEENFITMGAELKSGGLFPCDRVRRVSLDYSGEDEADTSFSTTYCLLEQKSWVCSDEKPSSDIDEAISLHLSRVRSLAFLGDATRIPDVSALKHMRVLDLEDTKGLENKHLGSIGQLSLLRYLGLCGTNVTVLPPEVMALKQLTTLNLRQTRVKRLPKFGDTKLVSLLAHQLTILPRGMGVMAELEELSEVLVGQDGSHAGDVARLIAELGQLRMLGVRFGRLFNNQETDRRGVKHLLEEMAKSNLQSLLLDNYLHHLLDLLIASWAKKRPQYLRKFELRIPGCLPLVPPDIGSLIALTHLHIHVEAVEPQPVHALGCLPNLVVLRLELSTDPTLTVCGTDGFQCLKVFWYGGGGNGIGLRFEVGAMPQLRRLRLDLDAREAMLNYGHLQFGIQHLPCLVHVHAIIQCKDASAGTEVDGMEAFIRDQVSLNPNDPVLEINTRVQRSVAKAAEGAVIAIHNREGWMNQIDPDKLMVVDFSTSWCPASRRMAPVFADLAKMYPNVVFLTVDVDDNDEMSTVAKQFGVNGVPTFLFMKGGYVQDRVVGAEKEELEEKLQEHAALML</sequence>
<proteinExistence type="inferred from homology"/>
<dbReference type="Gene3D" id="3.40.50.300">
    <property type="entry name" value="P-loop containing nucleotide triphosphate hydrolases"/>
    <property type="match status" value="1"/>
</dbReference>
<evidence type="ECO:0000256" key="1">
    <source>
        <dbReference type="ARBA" id="ARBA00008894"/>
    </source>
</evidence>
<dbReference type="InterPro" id="IPR058922">
    <property type="entry name" value="WHD_DRP"/>
</dbReference>
<dbReference type="CDD" id="cd02947">
    <property type="entry name" value="TRX_family"/>
    <property type="match status" value="1"/>
</dbReference>
<dbReference type="CDD" id="cd14798">
    <property type="entry name" value="RX-CC_like"/>
    <property type="match status" value="1"/>
</dbReference>
<dbReference type="InterPro" id="IPR036388">
    <property type="entry name" value="WH-like_DNA-bd_sf"/>
</dbReference>
<keyword evidence="6" id="KW-0175">Coiled coil</keyword>
<dbReference type="Gramene" id="BGIOSGA024387-TA">
    <property type="protein sequence ID" value="BGIOSGA024387-PA"/>
    <property type="gene ID" value="BGIOSGA024387"/>
</dbReference>
<dbReference type="InterPro" id="IPR013766">
    <property type="entry name" value="Thioredoxin_domain"/>
</dbReference>
<dbReference type="Pfam" id="PF23598">
    <property type="entry name" value="LRR_14"/>
    <property type="match status" value="1"/>
</dbReference>
<dbReference type="Gene3D" id="3.80.10.10">
    <property type="entry name" value="Ribonuclease Inhibitor"/>
    <property type="match status" value="1"/>
</dbReference>
<evidence type="ECO:0000256" key="6">
    <source>
        <dbReference type="ARBA" id="ARBA00023054"/>
    </source>
</evidence>
<dbReference type="InterPro" id="IPR027417">
    <property type="entry name" value="P-loop_NTPase"/>
</dbReference>
<dbReference type="InterPro" id="IPR041118">
    <property type="entry name" value="Rx_N"/>
</dbReference>
<dbReference type="PROSITE" id="PS51352">
    <property type="entry name" value="THIOREDOXIN_2"/>
    <property type="match status" value="1"/>
</dbReference>
<evidence type="ECO:0000313" key="9">
    <source>
        <dbReference type="Proteomes" id="UP000007015"/>
    </source>
</evidence>
<dbReference type="FunFam" id="1.10.10.10:FF:000322">
    <property type="entry name" value="Probable disease resistance protein At1g63360"/>
    <property type="match status" value="1"/>
</dbReference>